<gene>
    <name evidence="1" type="ORF">E4L98_06345</name>
</gene>
<name>A0A4Y9SRF7_9BURK</name>
<proteinExistence type="predicted"/>
<dbReference type="Proteomes" id="UP000297729">
    <property type="component" value="Unassembled WGS sequence"/>
</dbReference>
<sequence>MLPDLPILKRELWEIWLQYLQRQTHANMGVFQQVGRYTSHEGDRLSVIRGDGTVEESEFQRASSEMVMKLDDIANSTPQDRVALLDKIARDMGNQISMHLFEGLNKTLDEAGQIVDGQGRPFDHETILAVIESIQIDFNEFGQHAPLSIVYAPGMTEKVREAFRALENDPSIKARYDELISRKKVEWRDREAARKLVG</sequence>
<dbReference type="OrthoDB" id="7867973at2"/>
<protein>
    <submittedName>
        <fullName evidence="1">Uncharacterized protein</fullName>
    </submittedName>
</protein>
<dbReference type="EMBL" id="SPVG01000063">
    <property type="protein sequence ID" value="TFW27814.1"/>
    <property type="molecule type" value="Genomic_DNA"/>
</dbReference>
<reference evidence="1 2" key="1">
    <citation type="submission" date="2019-03" db="EMBL/GenBank/DDBJ databases">
        <title>Draft Genome Sequence of Duganella callidus sp. nov., a Novel Duganella Species Isolated from Cultivated Soil.</title>
        <authorList>
            <person name="Raths R."/>
            <person name="Peta V."/>
            <person name="Bucking H."/>
        </authorList>
    </citation>
    <scope>NUCLEOTIDE SEQUENCE [LARGE SCALE GENOMIC DNA]</scope>
    <source>
        <strain evidence="1 2">DN04</strain>
    </source>
</reference>
<evidence type="ECO:0000313" key="2">
    <source>
        <dbReference type="Proteomes" id="UP000297729"/>
    </source>
</evidence>
<accession>A0A4Y9SRF7</accession>
<dbReference type="RefSeq" id="WP_135200725.1">
    <property type="nucleotide sequence ID" value="NZ_SPVG01000063.1"/>
</dbReference>
<dbReference type="AlphaFoldDB" id="A0A4Y9SRF7"/>
<comment type="caution">
    <text evidence="1">The sequence shown here is derived from an EMBL/GenBank/DDBJ whole genome shotgun (WGS) entry which is preliminary data.</text>
</comment>
<keyword evidence="2" id="KW-1185">Reference proteome</keyword>
<evidence type="ECO:0000313" key="1">
    <source>
        <dbReference type="EMBL" id="TFW27814.1"/>
    </source>
</evidence>
<organism evidence="1 2">
    <name type="scientific">Duganella callida</name>
    <dbReference type="NCBI Taxonomy" id="2561932"/>
    <lineage>
        <taxon>Bacteria</taxon>
        <taxon>Pseudomonadati</taxon>
        <taxon>Pseudomonadota</taxon>
        <taxon>Betaproteobacteria</taxon>
        <taxon>Burkholderiales</taxon>
        <taxon>Oxalobacteraceae</taxon>
        <taxon>Telluria group</taxon>
        <taxon>Duganella</taxon>
    </lineage>
</organism>